<accession>A0A9P8UH59</accession>
<evidence type="ECO:0000256" key="5">
    <source>
        <dbReference type="ARBA" id="ARBA00023136"/>
    </source>
</evidence>
<dbReference type="SMART" id="SM00321">
    <property type="entry name" value="WSC"/>
    <property type="match status" value="4"/>
</dbReference>
<keyword evidence="5" id="KW-0472">Membrane</keyword>
<evidence type="ECO:0000313" key="9">
    <source>
        <dbReference type="Proteomes" id="UP000758603"/>
    </source>
</evidence>
<comment type="caution">
    <text evidence="8">The sequence shown here is derived from an EMBL/GenBank/DDBJ whole genome shotgun (WGS) entry which is preliminary data.</text>
</comment>
<dbReference type="Proteomes" id="UP000758603">
    <property type="component" value="Unassembled WGS sequence"/>
</dbReference>
<dbReference type="GeneID" id="70134592"/>
<reference evidence="8" key="1">
    <citation type="journal article" date="2021" name="Nat. Commun.">
        <title>Genetic determinants of endophytism in the Arabidopsis root mycobiome.</title>
        <authorList>
            <person name="Mesny F."/>
            <person name="Miyauchi S."/>
            <person name="Thiergart T."/>
            <person name="Pickel B."/>
            <person name="Atanasova L."/>
            <person name="Karlsson M."/>
            <person name="Huettel B."/>
            <person name="Barry K.W."/>
            <person name="Haridas S."/>
            <person name="Chen C."/>
            <person name="Bauer D."/>
            <person name="Andreopoulos W."/>
            <person name="Pangilinan J."/>
            <person name="LaButti K."/>
            <person name="Riley R."/>
            <person name="Lipzen A."/>
            <person name="Clum A."/>
            <person name="Drula E."/>
            <person name="Henrissat B."/>
            <person name="Kohler A."/>
            <person name="Grigoriev I.V."/>
            <person name="Martin F.M."/>
            <person name="Hacquard S."/>
        </authorList>
    </citation>
    <scope>NUCLEOTIDE SEQUENCE</scope>
    <source>
        <strain evidence="8">MPI-SDFR-AT-0073</strain>
    </source>
</reference>
<keyword evidence="9" id="KW-1185">Reference proteome</keyword>
<keyword evidence="6" id="KW-0325">Glycoprotein</keyword>
<organism evidence="8 9">
    <name type="scientific">Truncatella angustata</name>
    <dbReference type="NCBI Taxonomy" id="152316"/>
    <lineage>
        <taxon>Eukaryota</taxon>
        <taxon>Fungi</taxon>
        <taxon>Dikarya</taxon>
        <taxon>Ascomycota</taxon>
        <taxon>Pezizomycotina</taxon>
        <taxon>Sordariomycetes</taxon>
        <taxon>Xylariomycetidae</taxon>
        <taxon>Amphisphaeriales</taxon>
        <taxon>Sporocadaceae</taxon>
        <taxon>Truncatella</taxon>
    </lineage>
</organism>
<keyword evidence="3" id="KW-0732">Signal</keyword>
<feature type="domain" description="WSC" evidence="7">
    <location>
        <begin position="305"/>
        <end position="394"/>
    </location>
</feature>
<dbReference type="OrthoDB" id="4751377at2759"/>
<evidence type="ECO:0000259" key="7">
    <source>
        <dbReference type="PROSITE" id="PS51212"/>
    </source>
</evidence>
<keyword evidence="2" id="KW-0812">Transmembrane</keyword>
<dbReference type="GO" id="GO:0005886">
    <property type="term" value="C:plasma membrane"/>
    <property type="evidence" value="ECO:0007669"/>
    <property type="project" value="TreeGrafter"/>
</dbReference>
<evidence type="ECO:0000256" key="2">
    <source>
        <dbReference type="ARBA" id="ARBA00022692"/>
    </source>
</evidence>
<dbReference type="InterPro" id="IPR051836">
    <property type="entry name" value="Kremen_rcpt"/>
</dbReference>
<dbReference type="EMBL" id="JAGPXC010000006">
    <property type="protein sequence ID" value="KAH6652040.1"/>
    <property type="molecule type" value="Genomic_DNA"/>
</dbReference>
<evidence type="ECO:0000313" key="8">
    <source>
        <dbReference type="EMBL" id="KAH6652040.1"/>
    </source>
</evidence>
<evidence type="ECO:0000256" key="6">
    <source>
        <dbReference type="ARBA" id="ARBA00023180"/>
    </source>
</evidence>
<gene>
    <name evidence="8" type="ORF">BKA67DRAFT_637751</name>
</gene>
<dbReference type="PANTHER" id="PTHR24269">
    <property type="entry name" value="KREMEN PROTEIN"/>
    <property type="match status" value="1"/>
</dbReference>
<evidence type="ECO:0000256" key="4">
    <source>
        <dbReference type="ARBA" id="ARBA00022989"/>
    </source>
</evidence>
<feature type="domain" description="WSC" evidence="7">
    <location>
        <begin position="111"/>
        <end position="199"/>
    </location>
</feature>
<feature type="domain" description="WSC" evidence="7">
    <location>
        <begin position="200"/>
        <end position="291"/>
    </location>
</feature>
<protein>
    <submittedName>
        <fullName evidence="8">WSC domain-containing protein</fullName>
    </submittedName>
</protein>
<keyword evidence="4" id="KW-1133">Transmembrane helix</keyword>
<dbReference type="RefSeq" id="XP_045956318.1">
    <property type="nucleotide sequence ID" value="XM_046105701.1"/>
</dbReference>
<sequence length="403" mass="42821">MAIFANKSQHATLLMAIQAAASMAAPTSHKHTIAKRDPSGGRAIKLASYSSIASTTESCTSYCSDYNYFGTEYGEQYFCGNKIASGSSPTTGCSMTCAGDSTQICGGHSKLSLYVNNYYVPPSASATKGWAYQGCHTEACADACSGYLYAGIEYGRECYCGSSLHSGSNASESDCSFLCPGDKRSFYGAGDRLTLYEAVRPTNVSGYGDDVNARLLSSLWSYGDDMTVKRCATVCRQYSYFGLEDGNQCFCGSSFSPTASPVAEIQCARSCPGSTTESCGDTSLISTYASVPLKPPPSSIASVGKFNYKFCSSDAGEARVLARDREGDNDMTVEMCAAFCADYDYFGVEYGVECFCGNVFTGMQQPEDECSYLCPGDGSEFCGAANRINVYEAPVQTITTASA</sequence>
<dbReference type="InterPro" id="IPR002889">
    <property type="entry name" value="WSC_carb-bd"/>
</dbReference>
<proteinExistence type="predicted"/>
<dbReference type="Pfam" id="PF01822">
    <property type="entry name" value="WSC"/>
    <property type="match status" value="4"/>
</dbReference>
<comment type="subcellular location">
    <subcellularLocation>
        <location evidence="1">Membrane</location>
        <topology evidence="1">Single-pass membrane protein</topology>
    </subcellularLocation>
</comment>
<dbReference type="PANTHER" id="PTHR24269:SF16">
    <property type="entry name" value="PROTEIN SLG1"/>
    <property type="match status" value="1"/>
</dbReference>
<evidence type="ECO:0000256" key="1">
    <source>
        <dbReference type="ARBA" id="ARBA00004167"/>
    </source>
</evidence>
<name>A0A9P8UH59_9PEZI</name>
<dbReference type="AlphaFoldDB" id="A0A9P8UH59"/>
<dbReference type="PROSITE" id="PS51212">
    <property type="entry name" value="WSC"/>
    <property type="match status" value="3"/>
</dbReference>
<evidence type="ECO:0000256" key="3">
    <source>
        <dbReference type="ARBA" id="ARBA00022729"/>
    </source>
</evidence>